<evidence type="ECO:0000256" key="1">
    <source>
        <dbReference type="ARBA" id="ARBA00010990"/>
    </source>
</evidence>
<dbReference type="InterPro" id="IPR050559">
    <property type="entry name" value="P-Pant_transferase_sf"/>
</dbReference>
<feature type="domain" description="4'-phosphopantetheinyl transferase" evidence="3">
    <location>
        <begin position="135"/>
        <end position="223"/>
    </location>
</feature>
<dbReference type="Proteomes" id="UP000198233">
    <property type="component" value="Chromosome"/>
</dbReference>
<evidence type="ECO:0000313" key="6">
    <source>
        <dbReference type="Proteomes" id="UP000198233"/>
    </source>
</evidence>
<comment type="similarity">
    <text evidence="1">Belongs to the P-Pant transferase superfamily. Gsp/Sfp/HetI/AcpT family.</text>
</comment>
<evidence type="ECO:0000313" key="5">
    <source>
        <dbReference type="EMBL" id="ASJ96176.1"/>
    </source>
</evidence>
<dbReference type="PANTHER" id="PTHR12215:SF10">
    <property type="entry name" value="L-AMINOADIPATE-SEMIALDEHYDE DEHYDROGENASE-PHOSPHOPANTETHEINYL TRANSFERASE"/>
    <property type="match status" value="1"/>
</dbReference>
<dbReference type="KEGG" id="smav:CFF01_06035"/>
<proteinExistence type="inferred from homology"/>
<dbReference type="GO" id="GO:0019878">
    <property type="term" value="P:lysine biosynthetic process via aminoadipic acid"/>
    <property type="evidence" value="ECO:0007669"/>
    <property type="project" value="TreeGrafter"/>
</dbReference>
<dbReference type="AlphaFoldDB" id="A0AAC9TY21"/>
<evidence type="ECO:0000256" key="2">
    <source>
        <dbReference type="ARBA" id="ARBA00022679"/>
    </source>
</evidence>
<sequence>MPQFLNTSLASSLPVNLYLCELSQPIGEDTKQALRQWLPQDERNKVDRYLQPKAREKALLVRCYLRALLSEVDARQQADASLAIKPDAWRFDYLEKGKPVLASDCAERAGLIFNLSHSGDYLLLAITQGTDALALGVDIERKRQNTNIHAILNHYFTPQETQALLALPEHQQRDRFFDLWALKESYIKAKGMGLALSLKSFYFELASMQSQTLSFVGREPQTAGIAQSVSLFLQGDEGRGIPAGQWQSWLGQLEREYRFALSIKTEREITWHCHSVGIQQLLLSC</sequence>
<protein>
    <submittedName>
        <fullName evidence="5">4-phosphopantetheinyl transferase</fullName>
    </submittedName>
</protein>
<dbReference type="Gene3D" id="3.90.470.20">
    <property type="entry name" value="4'-phosphopantetheinyl transferase domain"/>
    <property type="match status" value="1"/>
</dbReference>
<evidence type="ECO:0000259" key="4">
    <source>
        <dbReference type="Pfam" id="PF22624"/>
    </source>
</evidence>
<dbReference type="GO" id="GO:0005829">
    <property type="term" value="C:cytosol"/>
    <property type="evidence" value="ECO:0007669"/>
    <property type="project" value="TreeGrafter"/>
</dbReference>
<dbReference type="InterPro" id="IPR008278">
    <property type="entry name" value="4-PPantetheinyl_Trfase_dom"/>
</dbReference>
<keyword evidence="2 5" id="KW-0808">Transferase</keyword>
<dbReference type="GO" id="GO:0000287">
    <property type="term" value="F:magnesium ion binding"/>
    <property type="evidence" value="ECO:0007669"/>
    <property type="project" value="InterPro"/>
</dbReference>
<reference evidence="5 6" key="1">
    <citation type="submission" date="2017-06" db="EMBL/GenBank/DDBJ databases">
        <title>Complete genome sequence of Shewanella marisflavi EP1 associated with anaerobic 2,4-dinitrotoluene reduction and salt tolerance.</title>
        <authorList>
            <person name="Huang J."/>
        </authorList>
    </citation>
    <scope>NUCLEOTIDE SEQUENCE [LARGE SCALE GENOMIC DNA]</scope>
    <source>
        <strain evidence="5 6">EP1</strain>
    </source>
</reference>
<dbReference type="GO" id="GO:0008897">
    <property type="term" value="F:holo-[acyl-carrier-protein] synthase activity"/>
    <property type="evidence" value="ECO:0007669"/>
    <property type="project" value="InterPro"/>
</dbReference>
<dbReference type="SUPFAM" id="SSF56214">
    <property type="entry name" value="4'-phosphopantetheinyl transferase"/>
    <property type="match status" value="2"/>
</dbReference>
<organism evidence="5 6">
    <name type="scientific">Shewanella marisflavi</name>
    <dbReference type="NCBI Taxonomy" id="260364"/>
    <lineage>
        <taxon>Bacteria</taxon>
        <taxon>Pseudomonadati</taxon>
        <taxon>Pseudomonadota</taxon>
        <taxon>Gammaproteobacteria</taxon>
        <taxon>Alteromonadales</taxon>
        <taxon>Shewanellaceae</taxon>
        <taxon>Shewanella</taxon>
    </lineage>
</organism>
<dbReference type="Pfam" id="PF01648">
    <property type="entry name" value="ACPS"/>
    <property type="match status" value="1"/>
</dbReference>
<dbReference type="Pfam" id="PF22624">
    <property type="entry name" value="AASDHPPT_N"/>
    <property type="match status" value="1"/>
</dbReference>
<name>A0AAC9TY21_9GAMM</name>
<accession>A0AAC9TY21</accession>
<dbReference type="EMBL" id="CP022272">
    <property type="protein sequence ID" value="ASJ96176.1"/>
    <property type="molecule type" value="Genomic_DNA"/>
</dbReference>
<gene>
    <name evidence="5" type="ORF">CFF01_06035</name>
</gene>
<feature type="domain" description="4'-phosphopantetheinyl transferase N-terminal" evidence="4">
    <location>
        <begin position="28"/>
        <end position="125"/>
    </location>
</feature>
<evidence type="ECO:0000259" key="3">
    <source>
        <dbReference type="Pfam" id="PF01648"/>
    </source>
</evidence>
<dbReference type="InterPro" id="IPR055066">
    <property type="entry name" value="AASDHPPT_N"/>
</dbReference>
<dbReference type="PANTHER" id="PTHR12215">
    <property type="entry name" value="PHOSPHOPANTETHEINE TRANSFERASE"/>
    <property type="match status" value="1"/>
</dbReference>
<dbReference type="InterPro" id="IPR037143">
    <property type="entry name" value="4-PPantetheinyl_Trfase_dom_sf"/>
</dbReference>